<accession>A0ACB7IXP0</accession>
<sequence>MTALDTEAVAVDQFQIASAFSVAAGKDVAERLPNPGTNRNDSSTTAIGLNTPGQEEEEMEEEEEEEDTKDTAGEDDDDGNGHEHADDPIPNEILREGVDVEDPQTGKPQIVTDTKATQTQPAHIDAGSEQAERQDGADDEEEEEEEKEEPEEEPEEDGPPIPNFEDAAKREILQGRRHVAICWWSEEIGCGRLGSATRERIRQLSRLELQADVLRQQKVQHNAALIEAKEQHERQEALRIGGGVPPAISDSDHRAEPYASHEAIHAQRLAVNEYDQLPTPNRTTSNTPLSSGDDHALPDPRPNDAQHVDDTIPWTPQSKRSKI</sequence>
<comment type="caution">
    <text evidence="1">The sequence shown here is derived from an EMBL/GenBank/DDBJ whole genome shotgun (WGS) entry which is preliminary data.</text>
</comment>
<proteinExistence type="predicted"/>
<reference evidence="1 2" key="1">
    <citation type="journal article" date="2021" name="Appl. Environ. Microbiol.">
        <title>Genetic linkage and physical mapping for an oyster mushroom Pleurotus cornucopiae and QTL analysis for the trait cap color.</title>
        <authorList>
            <person name="Zhang Y."/>
            <person name="Gao W."/>
            <person name="Sonnenberg A."/>
            <person name="Chen Q."/>
            <person name="Zhang J."/>
            <person name="Huang C."/>
        </authorList>
    </citation>
    <scope>NUCLEOTIDE SEQUENCE [LARGE SCALE GENOMIC DNA]</scope>
    <source>
        <strain evidence="1">CCMSSC00406</strain>
    </source>
</reference>
<gene>
    <name evidence="1" type="ORF">CCMSSC00406_0005559</name>
</gene>
<protein>
    <submittedName>
        <fullName evidence="1">Uncharacterized protein</fullName>
    </submittedName>
</protein>
<evidence type="ECO:0000313" key="1">
    <source>
        <dbReference type="EMBL" id="KAG9221646.1"/>
    </source>
</evidence>
<evidence type="ECO:0000313" key="2">
    <source>
        <dbReference type="Proteomes" id="UP000824881"/>
    </source>
</evidence>
<dbReference type="EMBL" id="WQMT02000006">
    <property type="protein sequence ID" value="KAG9221646.1"/>
    <property type="molecule type" value="Genomic_DNA"/>
</dbReference>
<organism evidence="1 2">
    <name type="scientific">Pleurotus cornucopiae</name>
    <name type="common">Cornucopia mushroom</name>
    <dbReference type="NCBI Taxonomy" id="5321"/>
    <lineage>
        <taxon>Eukaryota</taxon>
        <taxon>Fungi</taxon>
        <taxon>Dikarya</taxon>
        <taxon>Basidiomycota</taxon>
        <taxon>Agaricomycotina</taxon>
        <taxon>Agaricomycetes</taxon>
        <taxon>Agaricomycetidae</taxon>
        <taxon>Agaricales</taxon>
        <taxon>Pleurotineae</taxon>
        <taxon>Pleurotaceae</taxon>
        <taxon>Pleurotus</taxon>
    </lineage>
</organism>
<dbReference type="Proteomes" id="UP000824881">
    <property type="component" value="Unassembled WGS sequence"/>
</dbReference>
<keyword evidence="2" id="KW-1185">Reference proteome</keyword>
<name>A0ACB7IXP0_PLECO</name>